<comment type="caution">
    <text evidence="1">The sequence shown here is derived from an EMBL/GenBank/DDBJ whole genome shotgun (WGS) entry which is preliminary data.</text>
</comment>
<organism evidence="1 2">
    <name type="scientific">Ambispora leptoticha</name>
    <dbReference type="NCBI Taxonomy" id="144679"/>
    <lineage>
        <taxon>Eukaryota</taxon>
        <taxon>Fungi</taxon>
        <taxon>Fungi incertae sedis</taxon>
        <taxon>Mucoromycota</taxon>
        <taxon>Glomeromycotina</taxon>
        <taxon>Glomeromycetes</taxon>
        <taxon>Archaeosporales</taxon>
        <taxon>Ambisporaceae</taxon>
        <taxon>Ambispora</taxon>
    </lineage>
</organism>
<feature type="non-terminal residue" evidence="1">
    <location>
        <position position="1"/>
    </location>
</feature>
<protein>
    <submittedName>
        <fullName evidence="1">10279_t:CDS:1</fullName>
    </submittedName>
</protein>
<keyword evidence="2" id="KW-1185">Reference proteome</keyword>
<proteinExistence type="predicted"/>
<evidence type="ECO:0000313" key="2">
    <source>
        <dbReference type="Proteomes" id="UP000789508"/>
    </source>
</evidence>
<dbReference type="AlphaFoldDB" id="A0A9N9IZ26"/>
<accession>A0A9N9IZ26</accession>
<name>A0A9N9IZ26_9GLOM</name>
<sequence>ATWQDAVPHLSTERILLLKSEEPSKKLLWLLAEEYRAHPFIA</sequence>
<dbReference type="EMBL" id="CAJVPS010043986">
    <property type="protein sequence ID" value="CAG8756758.1"/>
    <property type="molecule type" value="Genomic_DNA"/>
</dbReference>
<gene>
    <name evidence="1" type="ORF">ALEPTO_LOCUS13513</name>
</gene>
<evidence type="ECO:0000313" key="1">
    <source>
        <dbReference type="EMBL" id="CAG8756758.1"/>
    </source>
</evidence>
<reference evidence="1" key="1">
    <citation type="submission" date="2021-06" db="EMBL/GenBank/DDBJ databases">
        <authorList>
            <person name="Kallberg Y."/>
            <person name="Tangrot J."/>
            <person name="Rosling A."/>
        </authorList>
    </citation>
    <scope>NUCLEOTIDE SEQUENCE</scope>
    <source>
        <strain evidence="1">FL130A</strain>
    </source>
</reference>
<dbReference type="Proteomes" id="UP000789508">
    <property type="component" value="Unassembled WGS sequence"/>
</dbReference>